<evidence type="ECO:0000256" key="1">
    <source>
        <dbReference type="ARBA" id="ARBA00038494"/>
    </source>
</evidence>
<dbReference type="InterPro" id="IPR001173">
    <property type="entry name" value="Glyco_trans_2-like"/>
</dbReference>
<feature type="domain" description="Glycosyltransferase 2-like" evidence="2">
    <location>
        <begin position="7"/>
        <end position="153"/>
    </location>
</feature>
<dbReference type="SUPFAM" id="SSF53448">
    <property type="entry name" value="Nucleotide-diphospho-sugar transferases"/>
    <property type="match status" value="1"/>
</dbReference>
<dbReference type="AlphaFoldDB" id="A0A0C4Y7U6"/>
<evidence type="ECO:0000313" key="3">
    <source>
        <dbReference type="EMBL" id="AJG18229.1"/>
    </source>
</evidence>
<dbReference type="PANTHER" id="PTHR43630">
    <property type="entry name" value="POLY-BETA-1,6-N-ACETYL-D-GLUCOSAMINE SYNTHASE"/>
    <property type="match status" value="1"/>
</dbReference>
<dbReference type="EMBL" id="CP010536">
    <property type="protein sequence ID" value="AJG18229.1"/>
    <property type="molecule type" value="Genomic_DNA"/>
</dbReference>
<dbReference type="GO" id="GO:0016740">
    <property type="term" value="F:transferase activity"/>
    <property type="evidence" value="ECO:0007669"/>
    <property type="project" value="UniProtKB-KW"/>
</dbReference>
<keyword evidence="3" id="KW-0808">Transferase</keyword>
<organism evidence="3 4">
    <name type="scientific">Cupriavidus basilensis</name>
    <dbReference type="NCBI Taxonomy" id="68895"/>
    <lineage>
        <taxon>Bacteria</taxon>
        <taxon>Pseudomonadati</taxon>
        <taxon>Pseudomonadota</taxon>
        <taxon>Betaproteobacteria</taxon>
        <taxon>Burkholderiales</taxon>
        <taxon>Burkholderiaceae</taxon>
        <taxon>Cupriavidus</taxon>
    </lineage>
</organism>
<dbReference type="InterPro" id="IPR029044">
    <property type="entry name" value="Nucleotide-diphossugar_trans"/>
</dbReference>
<evidence type="ECO:0000313" key="4">
    <source>
        <dbReference type="Proteomes" id="UP000031843"/>
    </source>
</evidence>
<protein>
    <submittedName>
        <fullName evidence="3">Beta 1,4 glucosyltransferase</fullName>
    </submittedName>
</protein>
<dbReference type="OrthoDB" id="9815923at2"/>
<dbReference type="Pfam" id="PF00535">
    <property type="entry name" value="Glycos_transf_2"/>
    <property type="match status" value="1"/>
</dbReference>
<dbReference type="Gene3D" id="3.90.550.10">
    <property type="entry name" value="Spore Coat Polysaccharide Biosynthesis Protein SpsA, Chain A"/>
    <property type="match status" value="1"/>
</dbReference>
<evidence type="ECO:0000259" key="2">
    <source>
        <dbReference type="Pfam" id="PF00535"/>
    </source>
</evidence>
<dbReference type="PANTHER" id="PTHR43630:SF2">
    <property type="entry name" value="GLYCOSYLTRANSFERASE"/>
    <property type="match status" value="1"/>
</dbReference>
<name>A0A0C4Y7U6_9BURK</name>
<reference evidence="3 4" key="1">
    <citation type="journal article" date="2015" name="Genome Announc.">
        <title>Complete Genome Sequence of Cupriavidus basilensis 4G11, Isolated from the Oak Ridge Field Research Center Site.</title>
        <authorList>
            <person name="Ray J."/>
            <person name="Waters R.J."/>
            <person name="Skerker J.M."/>
            <person name="Kuehl J.V."/>
            <person name="Price M.N."/>
            <person name="Huang J."/>
            <person name="Chakraborty R."/>
            <person name="Arkin A.P."/>
            <person name="Deutschbauer A."/>
        </authorList>
    </citation>
    <scope>NUCLEOTIDE SEQUENCE [LARGE SCALE GENOMIC DNA]</scope>
    <source>
        <strain evidence="3">4G11</strain>
    </source>
</reference>
<sequence length="331" mass="37444">MQAPGISVLILTRNEEQDLPGCLQSVAWSDDIHVYDSMSTDATVAIAQRFGAHVTQRVFDNWASHQNWGLQHIGFRHPWVFYIDADERMTPELVAQARAAVRAARDEVAFRVQRRDFFLGTWLRHVQTSPFYLRLFRPERMRYERLVNPVSIPDGPAGELTGYLDHYPFSKGVTHWITRHNNYSGLEAMQIIENRRGEAAFSLAEALFATDFHRRRAHQKELFFRLPLRPLFKFAILYLGKRGFLDGRAGLTYAMLQSIYEYFIVLKTRELERSMALPAPDPGSVCPESAPAPVPQSLPMPGMAADGEGEFGNLPVASARQTVAVAGGRNP</sequence>
<dbReference type="KEGG" id="cbw:RR42_m0817"/>
<dbReference type="CDD" id="cd02511">
    <property type="entry name" value="Beta4Glucosyltransferase"/>
    <property type="match status" value="1"/>
</dbReference>
<keyword evidence="4" id="KW-1185">Reference proteome</keyword>
<proteinExistence type="inferred from homology"/>
<accession>A0A0C4Y7U6</accession>
<dbReference type="Proteomes" id="UP000031843">
    <property type="component" value="Chromosome main"/>
</dbReference>
<gene>
    <name evidence="3" type="ORF">RR42_m0817</name>
</gene>
<dbReference type="STRING" id="68895.RR42_m0817"/>
<comment type="similarity">
    <text evidence="1">Belongs to the glycosyltransferase 2 family. WaaE/KdtX subfamily.</text>
</comment>